<dbReference type="AlphaFoldDB" id="A0A5C8PQ94"/>
<organism evidence="2 3">
    <name type="scientific">Vineibacter terrae</name>
    <dbReference type="NCBI Taxonomy" id="2586908"/>
    <lineage>
        <taxon>Bacteria</taxon>
        <taxon>Pseudomonadati</taxon>
        <taxon>Pseudomonadota</taxon>
        <taxon>Alphaproteobacteria</taxon>
        <taxon>Hyphomicrobiales</taxon>
        <taxon>Vineibacter</taxon>
    </lineage>
</organism>
<reference evidence="2 3" key="1">
    <citation type="submission" date="2019-06" db="EMBL/GenBank/DDBJ databases">
        <title>New taxonomy in bacterial strain CC-CFT640, isolated from vineyard.</title>
        <authorList>
            <person name="Lin S.-Y."/>
            <person name="Tsai C.-F."/>
            <person name="Young C.-C."/>
        </authorList>
    </citation>
    <scope>NUCLEOTIDE SEQUENCE [LARGE SCALE GENOMIC DNA]</scope>
    <source>
        <strain evidence="2 3">CC-CFT640</strain>
    </source>
</reference>
<evidence type="ECO:0000313" key="2">
    <source>
        <dbReference type="EMBL" id="TXL77204.1"/>
    </source>
</evidence>
<keyword evidence="2" id="KW-0560">Oxidoreductase</keyword>
<dbReference type="Pfam" id="PF00903">
    <property type="entry name" value="Glyoxalase"/>
    <property type="match status" value="1"/>
</dbReference>
<dbReference type="InterPro" id="IPR037523">
    <property type="entry name" value="VOC_core"/>
</dbReference>
<dbReference type="RefSeq" id="WP_147846905.1">
    <property type="nucleotide sequence ID" value="NZ_VDUZ01000009.1"/>
</dbReference>
<dbReference type="InterPro" id="IPR029068">
    <property type="entry name" value="Glyas_Bleomycin-R_OHBP_Dase"/>
</dbReference>
<dbReference type="SUPFAM" id="SSF54593">
    <property type="entry name" value="Glyoxalase/Bleomycin resistance protein/Dihydroxybiphenyl dioxygenase"/>
    <property type="match status" value="1"/>
</dbReference>
<dbReference type="OrthoDB" id="5243302at2"/>
<proteinExistence type="predicted"/>
<comment type="caution">
    <text evidence="2">The sequence shown here is derived from an EMBL/GenBank/DDBJ whole genome shotgun (WGS) entry which is preliminary data.</text>
</comment>
<dbReference type="PROSITE" id="PS51819">
    <property type="entry name" value="VOC"/>
    <property type="match status" value="1"/>
</dbReference>
<sequence length="180" mass="19974">MKTPTKLAHIVLQTNQPAALRDWYCQVLGATVVHENDFICFISYDDEHHRLAFINPGALAARQPGQGGDIRAGAEAGLHHMAFTFASLGDLLDTFSRLKEVGIRPFWCINHGPTTSMYFRDPDNNQVELQIDNFDDVVDGKAYMQSEAFAKNPIGVEFDPDALVARFRGGAPVEELVRLA</sequence>
<keyword evidence="2" id="KW-0223">Dioxygenase</keyword>
<dbReference type="Proteomes" id="UP000321638">
    <property type="component" value="Unassembled WGS sequence"/>
</dbReference>
<evidence type="ECO:0000313" key="3">
    <source>
        <dbReference type="Proteomes" id="UP000321638"/>
    </source>
</evidence>
<protein>
    <submittedName>
        <fullName evidence="2">Biphenyl 2,3-dioxygenase</fullName>
    </submittedName>
</protein>
<dbReference type="EMBL" id="VDUZ01000009">
    <property type="protein sequence ID" value="TXL77204.1"/>
    <property type="molecule type" value="Genomic_DNA"/>
</dbReference>
<dbReference type="GO" id="GO:0051213">
    <property type="term" value="F:dioxygenase activity"/>
    <property type="evidence" value="ECO:0007669"/>
    <property type="project" value="UniProtKB-KW"/>
</dbReference>
<name>A0A5C8PQ94_9HYPH</name>
<dbReference type="InterPro" id="IPR004360">
    <property type="entry name" value="Glyas_Fos-R_dOase_dom"/>
</dbReference>
<gene>
    <name evidence="2" type="ORF">FHP25_10605</name>
</gene>
<keyword evidence="3" id="KW-1185">Reference proteome</keyword>
<accession>A0A5C8PQ94</accession>
<dbReference type="Gene3D" id="3.10.180.10">
    <property type="entry name" value="2,3-Dihydroxybiphenyl 1,2-Dioxygenase, domain 1"/>
    <property type="match status" value="1"/>
</dbReference>
<evidence type="ECO:0000259" key="1">
    <source>
        <dbReference type="PROSITE" id="PS51819"/>
    </source>
</evidence>
<feature type="domain" description="VOC" evidence="1">
    <location>
        <begin position="6"/>
        <end position="132"/>
    </location>
</feature>